<name>A0AA43XII8_9CLOT</name>
<dbReference type="GO" id="GO:0016747">
    <property type="term" value="F:acyltransferase activity, transferring groups other than amino-acyl groups"/>
    <property type="evidence" value="ECO:0007669"/>
    <property type="project" value="InterPro"/>
</dbReference>
<reference evidence="4 5" key="1">
    <citation type="submission" date="2019-04" db="EMBL/GenBank/DDBJ databases">
        <title>Isachenkonia alkalipeptolytica gen. nov. sp. nov. a new anaerobic, alkiliphilic organothrophic bacterium capable to reduce synthesized ferrihydrite isolated from a soda lake.</title>
        <authorList>
            <person name="Toshchakov S.V."/>
            <person name="Zavarzina D.G."/>
            <person name="Zhilina T.N."/>
            <person name="Kostrikina N.A."/>
            <person name="Kublanov I.V."/>
        </authorList>
    </citation>
    <scope>NUCLEOTIDE SEQUENCE [LARGE SCALE GENOMIC DNA]</scope>
    <source>
        <strain evidence="4 5">Z-1701</strain>
    </source>
</reference>
<dbReference type="Proteomes" id="UP000449710">
    <property type="component" value="Unassembled WGS sequence"/>
</dbReference>
<dbReference type="EMBL" id="SUMG01000001">
    <property type="protein sequence ID" value="NBG87076.1"/>
    <property type="molecule type" value="Genomic_DNA"/>
</dbReference>
<accession>A0AA43XII8</accession>
<gene>
    <name evidence="4" type="ORF">ISALK_01045</name>
</gene>
<evidence type="ECO:0000313" key="5">
    <source>
        <dbReference type="Proteomes" id="UP000449710"/>
    </source>
</evidence>
<keyword evidence="2" id="KW-0012">Acyltransferase</keyword>
<evidence type="ECO:0000313" key="4">
    <source>
        <dbReference type="EMBL" id="NBG87076.1"/>
    </source>
</evidence>
<comment type="caution">
    <text evidence="4">The sequence shown here is derived from an EMBL/GenBank/DDBJ whole genome shotgun (WGS) entry which is preliminary data.</text>
</comment>
<evidence type="ECO:0000259" key="3">
    <source>
        <dbReference type="PROSITE" id="PS51186"/>
    </source>
</evidence>
<sequence>MKKMIVPGSPKDLHACCKILENSELGRIYFFDKDPGRMLSKALNNEEIYVVLDDQNNCIGFILFELKGTFGKYPYLHMIVVEREFRGKGIGRELIYYFENVIAAEYDKVFLLVGDFNKRAKELYRQLGYEEIGILSDFYRKGVNEYLMGKYKK</sequence>
<keyword evidence="5" id="KW-1185">Reference proteome</keyword>
<dbReference type="PANTHER" id="PTHR43800:SF1">
    <property type="entry name" value="PEPTIDYL-LYSINE N-ACETYLTRANSFERASE YJAB"/>
    <property type="match status" value="1"/>
</dbReference>
<protein>
    <submittedName>
        <fullName evidence="4">GNAT family N-acetyltransferase</fullName>
    </submittedName>
</protein>
<feature type="domain" description="N-acetyltransferase" evidence="3">
    <location>
        <begin position="3"/>
        <end position="153"/>
    </location>
</feature>
<keyword evidence="1" id="KW-0808">Transferase</keyword>
<dbReference type="Gene3D" id="3.40.630.30">
    <property type="match status" value="1"/>
</dbReference>
<evidence type="ECO:0000256" key="2">
    <source>
        <dbReference type="ARBA" id="ARBA00023315"/>
    </source>
</evidence>
<dbReference type="PANTHER" id="PTHR43800">
    <property type="entry name" value="PEPTIDYL-LYSINE N-ACETYLTRANSFERASE YJAB"/>
    <property type="match status" value="1"/>
</dbReference>
<dbReference type="PROSITE" id="PS51186">
    <property type="entry name" value="GNAT"/>
    <property type="match status" value="1"/>
</dbReference>
<dbReference type="InterPro" id="IPR016181">
    <property type="entry name" value="Acyl_CoA_acyltransferase"/>
</dbReference>
<dbReference type="CDD" id="cd04301">
    <property type="entry name" value="NAT_SF"/>
    <property type="match status" value="1"/>
</dbReference>
<organism evidence="4 5">
    <name type="scientific">Isachenkonia alkalipeptolytica</name>
    <dbReference type="NCBI Taxonomy" id="2565777"/>
    <lineage>
        <taxon>Bacteria</taxon>
        <taxon>Bacillati</taxon>
        <taxon>Bacillota</taxon>
        <taxon>Clostridia</taxon>
        <taxon>Eubacteriales</taxon>
        <taxon>Clostridiaceae</taxon>
        <taxon>Isachenkonia</taxon>
    </lineage>
</organism>
<dbReference type="AlphaFoldDB" id="A0AA43XII8"/>
<dbReference type="SUPFAM" id="SSF55729">
    <property type="entry name" value="Acyl-CoA N-acyltransferases (Nat)"/>
    <property type="match status" value="1"/>
</dbReference>
<dbReference type="InterPro" id="IPR000182">
    <property type="entry name" value="GNAT_dom"/>
</dbReference>
<dbReference type="Pfam" id="PF00583">
    <property type="entry name" value="Acetyltransf_1"/>
    <property type="match status" value="1"/>
</dbReference>
<proteinExistence type="predicted"/>
<evidence type="ECO:0000256" key="1">
    <source>
        <dbReference type="ARBA" id="ARBA00022679"/>
    </source>
</evidence>